<keyword evidence="1" id="KW-1133">Transmembrane helix</keyword>
<dbReference type="Pfam" id="PF06182">
    <property type="entry name" value="ABC2_membrane_6"/>
    <property type="match status" value="1"/>
</dbReference>
<proteinExistence type="predicted"/>
<feature type="transmembrane region" description="Helical" evidence="1">
    <location>
        <begin position="146"/>
        <end position="178"/>
    </location>
</feature>
<feature type="transmembrane region" description="Helical" evidence="1">
    <location>
        <begin position="116"/>
        <end position="134"/>
    </location>
</feature>
<organism evidence="2 3">
    <name type="scientific">Candidatus Amesbacteria bacterium RIFCSPLOWO2_01_FULL_48_25</name>
    <dbReference type="NCBI Taxonomy" id="1797259"/>
    <lineage>
        <taxon>Bacteria</taxon>
        <taxon>Candidatus Amesiibacteriota</taxon>
    </lineage>
</organism>
<dbReference type="Proteomes" id="UP000177080">
    <property type="component" value="Unassembled WGS sequence"/>
</dbReference>
<feature type="transmembrane region" description="Helical" evidence="1">
    <location>
        <begin position="21"/>
        <end position="48"/>
    </location>
</feature>
<feature type="transmembrane region" description="Helical" evidence="1">
    <location>
        <begin position="199"/>
        <end position="217"/>
    </location>
</feature>
<sequence>MLKEFKIIFKYFTYSLQTQLTNIPIFLLFFIAKIIRYGLFLIFLYFLVNNISQIGGYSTNQMLLFYLTFNLIDTTSQMLFREIYRFRPQLVSGGFDFTLAKPINPLIRSLLGGPDFIDAGILLILLIVIASILFSNRLPYLQLTFYLLLIINSLVLATAFHICVLAIGILSLSVDHLVMVYRDLASLVRIPVDLFTDPLRSFITFVIPIGIMFTFPAKMLFGLLSWQLVVTSFVLGLVYLFLSLKFWHFALKHYSSASS</sequence>
<comment type="caution">
    <text evidence="2">The sequence shown here is derived from an EMBL/GenBank/DDBJ whole genome shotgun (WGS) entry which is preliminary data.</text>
</comment>
<evidence type="ECO:0000313" key="2">
    <source>
        <dbReference type="EMBL" id="OGD03256.1"/>
    </source>
</evidence>
<dbReference type="PANTHER" id="PTHR36833">
    <property type="entry name" value="SLR0610 PROTEIN-RELATED"/>
    <property type="match status" value="1"/>
</dbReference>
<gene>
    <name evidence="2" type="ORF">A2989_00285</name>
</gene>
<accession>A0A1F4ZBF4</accession>
<keyword evidence="1" id="KW-0472">Membrane</keyword>
<evidence type="ECO:0000256" key="1">
    <source>
        <dbReference type="SAM" id="Phobius"/>
    </source>
</evidence>
<dbReference type="EMBL" id="MEXN01000007">
    <property type="protein sequence ID" value="OGD03256.1"/>
    <property type="molecule type" value="Genomic_DNA"/>
</dbReference>
<dbReference type="STRING" id="1797259.A2989_00285"/>
<dbReference type="InterPro" id="IPR010390">
    <property type="entry name" value="ABC-2_transporter-like"/>
</dbReference>
<name>A0A1F4ZBF4_9BACT</name>
<feature type="transmembrane region" description="Helical" evidence="1">
    <location>
        <begin position="223"/>
        <end position="242"/>
    </location>
</feature>
<evidence type="ECO:0000313" key="3">
    <source>
        <dbReference type="Proteomes" id="UP000177080"/>
    </source>
</evidence>
<protein>
    <recommendedName>
        <fullName evidence="4">ABC transporter permease</fullName>
    </recommendedName>
</protein>
<reference evidence="2 3" key="1">
    <citation type="journal article" date="2016" name="Nat. Commun.">
        <title>Thousands of microbial genomes shed light on interconnected biogeochemical processes in an aquifer system.</title>
        <authorList>
            <person name="Anantharaman K."/>
            <person name="Brown C.T."/>
            <person name="Hug L.A."/>
            <person name="Sharon I."/>
            <person name="Castelle C.J."/>
            <person name="Probst A.J."/>
            <person name="Thomas B.C."/>
            <person name="Singh A."/>
            <person name="Wilkins M.J."/>
            <person name="Karaoz U."/>
            <person name="Brodie E.L."/>
            <person name="Williams K.H."/>
            <person name="Hubbard S.S."/>
            <person name="Banfield J.F."/>
        </authorList>
    </citation>
    <scope>NUCLEOTIDE SEQUENCE [LARGE SCALE GENOMIC DNA]</scope>
</reference>
<dbReference type="PANTHER" id="PTHR36833:SF1">
    <property type="entry name" value="INTEGRAL MEMBRANE TRANSPORT PROTEIN"/>
    <property type="match status" value="1"/>
</dbReference>
<dbReference type="AlphaFoldDB" id="A0A1F4ZBF4"/>
<evidence type="ECO:0008006" key="4">
    <source>
        <dbReference type="Google" id="ProtNLM"/>
    </source>
</evidence>
<keyword evidence="1" id="KW-0812">Transmembrane</keyword>